<name>A0A839UZD5_9GAMM</name>
<dbReference type="AlphaFoldDB" id="A0A839UZD5"/>
<keyword evidence="1" id="KW-1133">Transmembrane helix</keyword>
<dbReference type="EMBL" id="JACHXP010000001">
    <property type="protein sequence ID" value="MBB3188883.1"/>
    <property type="molecule type" value="Genomic_DNA"/>
</dbReference>
<keyword evidence="3" id="KW-1185">Reference proteome</keyword>
<accession>A0A839UZD5</accession>
<reference evidence="2 3" key="1">
    <citation type="submission" date="2020-08" db="EMBL/GenBank/DDBJ databases">
        <title>Genomic Encyclopedia of Type Strains, Phase III (KMG-III): the genomes of soil and plant-associated and newly described type strains.</title>
        <authorList>
            <person name="Whitman W."/>
        </authorList>
    </citation>
    <scope>NUCLEOTIDE SEQUENCE [LARGE SCALE GENOMIC DNA]</scope>
    <source>
        <strain evidence="2 3">CECT 7282</strain>
    </source>
</reference>
<organism evidence="2 3">
    <name type="scientific">Halomonas cerina</name>
    <dbReference type="NCBI Taxonomy" id="447424"/>
    <lineage>
        <taxon>Bacteria</taxon>
        <taxon>Pseudomonadati</taxon>
        <taxon>Pseudomonadota</taxon>
        <taxon>Gammaproteobacteria</taxon>
        <taxon>Oceanospirillales</taxon>
        <taxon>Halomonadaceae</taxon>
        <taxon>Halomonas</taxon>
    </lineage>
</organism>
<gene>
    <name evidence="2" type="ORF">FHR94_000101</name>
</gene>
<keyword evidence="1" id="KW-0472">Membrane</keyword>
<evidence type="ECO:0000256" key="1">
    <source>
        <dbReference type="SAM" id="Phobius"/>
    </source>
</evidence>
<protein>
    <submittedName>
        <fullName evidence="2">Nitrate reductase gamma subunit</fullName>
    </submittedName>
</protein>
<evidence type="ECO:0000313" key="2">
    <source>
        <dbReference type="EMBL" id="MBB3188883.1"/>
    </source>
</evidence>
<keyword evidence="1" id="KW-0812">Transmembrane</keyword>
<dbReference type="RefSeq" id="WP_183323437.1">
    <property type="nucleotide sequence ID" value="NZ_JACHXP010000001.1"/>
</dbReference>
<evidence type="ECO:0000313" key="3">
    <source>
        <dbReference type="Proteomes" id="UP000547614"/>
    </source>
</evidence>
<feature type="transmembrane region" description="Helical" evidence="1">
    <location>
        <begin position="44"/>
        <end position="66"/>
    </location>
</feature>
<dbReference type="Proteomes" id="UP000547614">
    <property type="component" value="Unassembled WGS sequence"/>
</dbReference>
<sequence>MNALLSFITHAGISAATLLPSGIILAHSGHGAPEMHAHAGSPSLMAVLAVVTLGMAALVPLARLVLRRRRLRHPR</sequence>
<proteinExistence type="predicted"/>
<comment type="caution">
    <text evidence="2">The sequence shown here is derived from an EMBL/GenBank/DDBJ whole genome shotgun (WGS) entry which is preliminary data.</text>
</comment>